<reference evidence="1" key="1">
    <citation type="submission" date="2021-04" db="EMBL/GenBank/DDBJ databases">
        <authorList>
            <consortium name="Molecular Ecology Group"/>
        </authorList>
    </citation>
    <scope>NUCLEOTIDE SEQUENCE</scope>
</reference>
<dbReference type="AlphaFoldDB" id="A0A8S3Z6Y4"/>
<gene>
    <name evidence="1" type="ORF">CUNI_LOCUS9323</name>
</gene>
<dbReference type="PANTHER" id="PTHR31296:SF1">
    <property type="entry name" value="MITOCHONDRIAL PROTEIN C2ORF69"/>
    <property type="match status" value="1"/>
</dbReference>
<dbReference type="GO" id="GO:0005739">
    <property type="term" value="C:mitochondrion"/>
    <property type="evidence" value="ECO:0007669"/>
    <property type="project" value="TreeGrafter"/>
</dbReference>
<sequence length="281" mass="31726">MASVAASNDKIDNISLRLAGVKGDGMKVDDVFVYGQVSNCSEHIIYFGGDVQDYPENMERHRDNKRYVTWNSENTAALIHRKFPSSLVFVIKPSKMHLLTFAVYSNFIETNDFGSPVHSSDHGAIRHLSCLYNAAVKEVNSRTGGSIQPSCPLRLIGFSKGCTVLNQLVFELHLLDQNPQLKQFIKKIKAFYWLDGGHSGGKDNTWITDDEPLRHLASLDSEIYIHVTPYQINDPLRKWIGQQEAKFCKKLKGFNARVVEKVHFGNEPGSINNHFKVLEAF</sequence>
<name>A0A8S3Z6Y4_9EUPU</name>
<organism evidence="1 2">
    <name type="scientific">Candidula unifasciata</name>
    <dbReference type="NCBI Taxonomy" id="100452"/>
    <lineage>
        <taxon>Eukaryota</taxon>
        <taxon>Metazoa</taxon>
        <taxon>Spiralia</taxon>
        <taxon>Lophotrochozoa</taxon>
        <taxon>Mollusca</taxon>
        <taxon>Gastropoda</taxon>
        <taxon>Heterobranchia</taxon>
        <taxon>Euthyneura</taxon>
        <taxon>Panpulmonata</taxon>
        <taxon>Eupulmonata</taxon>
        <taxon>Stylommatophora</taxon>
        <taxon>Helicina</taxon>
        <taxon>Helicoidea</taxon>
        <taxon>Geomitridae</taxon>
        <taxon>Candidula</taxon>
    </lineage>
</organism>
<proteinExistence type="predicted"/>
<dbReference type="Proteomes" id="UP000678393">
    <property type="component" value="Unassembled WGS sequence"/>
</dbReference>
<protein>
    <submittedName>
        <fullName evidence="1">Uncharacterized protein</fullName>
    </submittedName>
</protein>
<dbReference type="OrthoDB" id="419333at2759"/>
<dbReference type="EMBL" id="CAJHNH020001613">
    <property type="protein sequence ID" value="CAG5123765.1"/>
    <property type="molecule type" value="Genomic_DNA"/>
</dbReference>
<evidence type="ECO:0000313" key="1">
    <source>
        <dbReference type="EMBL" id="CAG5123765.1"/>
    </source>
</evidence>
<dbReference type="InterPro" id="IPR018881">
    <property type="entry name" value="C2orf69_mit"/>
</dbReference>
<dbReference type="PANTHER" id="PTHR31296">
    <property type="entry name" value="UPF0565 PROTEIN C2ORF69"/>
    <property type="match status" value="1"/>
</dbReference>
<accession>A0A8S3Z6Y4</accession>
<comment type="caution">
    <text evidence="1">The sequence shown here is derived from an EMBL/GenBank/DDBJ whole genome shotgun (WGS) entry which is preliminary data.</text>
</comment>
<keyword evidence="2" id="KW-1185">Reference proteome</keyword>
<evidence type="ECO:0000313" key="2">
    <source>
        <dbReference type="Proteomes" id="UP000678393"/>
    </source>
</evidence>
<dbReference type="Pfam" id="PF10561">
    <property type="entry name" value="C2orf69"/>
    <property type="match status" value="2"/>
</dbReference>